<protein>
    <submittedName>
        <fullName evidence="2">Uncharacterized protein</fullName>
    </submittedName>
</protein>
<feature type="compositionally biased region" description="Basic and acidic residues" evidence="1">
    <location>
        <begin position="20"/>
        <end position="32"/>
    </location>
</feature>
<keyword evidence="3" id="KW-1185">Reference proteome</keyword>
<feature type="region of interest" description="Disordered" evidence="1">
    <location>
        <begin position="20"/>
        <end position="87"/>
    </location>
</feature>
<accession>A0A919VUW1</accession>
<evidence type="ECO:0000313" key="2">
    <source>
        <dbReference type="EMBL" id="GIM77621.1"/>
    </source>
</evidence>
<proteinExistence type="predicted"/>
<evidence type="ECO:0000313" key="3">
    <source>
        <dbReference type="Proteomes" id="UP000680865"/>
    </source>
</evidence>
<sequence>MFVLVRAGSLVERQHRRDLDLRRGEGLPERLDPGAVGPRVQEERQEVGARGQLDVLVPQVGDQPGKIQERNRPRRVRIQRDPQATTS</sequence>
<dbReference type="RefSeq" id="WP_213000242.1">
    <property type="nucleotide sequence ID" value="NZ_BAAATW010000013.1"/>
</dbReference>
<comment type="caution">
    <text evidence="2">The sequence shown here is derived from an EMBL/GenBank/DDBJ whole genome shotgun (WGS) entry which is preliminary data.</text>
</comment>
<gene>
    <name evidence="2" type="ORF">Aco04nite_56250</name>
</gene>
<dbReference type="EMBL" id="BOQP01000031">
    <property type="protein sequence ID" value="GIM77621.1"/>
    <property type="molecule type" value="Genomic_DNA"/>
</dbReference>
<name>A0A919VUW1_9ACTN</name>
<dbReference type="AlphaFoldDB" id="A0A919VUW1"/>
<organism evidence="2 3">
    <name type="scientific">Winogradskya consettensis</name>
    <dbReference type="NCBI Taxonomy" id="113560"/>
    <lineage>
        <taxon>Bacteria</taxon>
        <taxon>Bacillati</taxon>
        <taxon>Actinomycetota</taxon>
        <taxon>Actinomycetes</taxon>
        <taxon>Micromonosporales</taxon>
        <taxon>Micromonosporaceae</taxon>
        <taxon>Winogradskya</taxon>
    </lineage>
</organism>
<reference evidence="2" key="1">
    <citation type="submission" date="2021-03" db="EMBL/GenBank/DDBJ databases">
        <title>Whole genome shotgun sequence of Actinoplanes consettensis NBRC 14913.</title>
        <authorList>
            <person name="Komaki H."/>
            <person name="Tamura T."/>
        </authorList>
    </citation>
    <scope>NUCLEOTIDE SEQUENCE</scope>
    <source>
        <strain evidence="2">NBRC 14913</strain>
    </source>
</reference>
<dbReference type="Proteomes" id="UP000680865">
    <property type="component" value="Unassembled WGS sequence"/>
</dbReference>
<evidence type="ECO:0000256" key="1">
    <source>
        <dbReference type="SAM" id="MobiDB-lite"/>
    </source>
</evidence>